<evidence type="ECO:0000259" key="1">
    <source>
        <dbReference type="Pfam" id="PF12684"/>
    </source>
</evidence>
<proteinExistence type="predicted"/>
<dbReference type="EMBL" id="LR796340">
    <property type="protein sequence ID" value="CAB4137842.1"/>
    <property type="molecule type" value="Genomic_DNA"/>
</dbReference>
<feature type="domain" description="Putative exodeoxyribonuclease 8 PDDEXK-like" evidence="1">
    <location>
        <begin position="29"/>
        <end position="248"/>
    </location>
</feature>
<evidence type="ECO:0000313" key="2">
    <source>
        <dbReference type="EMBL" id="CAB4137842.1"/>
    </source>
</evidence>
<sequence>MDTGIYAGIPEERYHAGDQVSVSRLKLFAIAPAKARWAPPRTSRPLAMGKLLHTAILEPAELERRYYPTSLARINERDSATQAALLRAGERELVKQADYDDARRAADAVHKWSAVVRELITPDLATEQSAYWQDPGTGLRCRGRVDGAHAIYRTLIDLKSARNATPDAFKWTVAEYGYHWQEAMYRDGWELAGGWRPEVFLFFAVELEPPYLTGIYELSPKAVSRGWDMVRHYLAEWAECARRDEWPGLPADAPIQLELPPVAYME</sequence>
<organism evidence="2">
    <name type="scientific">uncultured Caudovirales phage</name>
    <dbReference type="NCBI Taxonomy" id="2100421"/>
    <lineage>
        <taxon>Viruses</taxon>
        <taxon>Duplodnaviria</taxon>
        <taxon>Heunggongvirae</taxon>
        <taxon>Uroviricota</taxon>
        <taxon>Caudoviricetes</taxon>
        <taxon>Peduoviridae</taxon>
        <taxon>Maltschvirus</taxon>
        <taxon>Maltschvirus maltsch</taxon>
    </lineage>
</organism>
<dbReference type="InterPro" id="IPR011604">
    <property type="entry name" value="PDDEXK-like_dom_sf"/>
</dbReference>
<protein>
    <submittedName>
        <fullName evidence="2">Exodeoxyribonuclease 8, PDDEXK-like domain containing protein</fullName>
    </submittedName>
</protein>
<dbReference type="Gene3D" id="3.90.320.10">
    <property type="match status" value="1"/>
</dbReference>
<name>A0A6J5LVL7_9CAUD</name>
<reference evidence="2" key="1">
    <citation type="submission" date="2020-04" db="EMBL/GenBank/DDBJ databases">
        <authorList>
            <person name="Chiriac C."/>
            <person name="Salcher M."/>
            <person name="Ghai R."/>
            <person name="Kavagutti S V."/>
        </authorList>
    </citation>
    <scope>NUCLEOTIDE SEQUENCE</scope>
</reference>
<accession>A0A6J5LVL7</accession>
<gene>
    <name evidence="2" type="ORF">UFOVP326_101</name>
</gene>
<dbReference type="InterPro" id="IPR024432">
    <property type="entry name" value="Put_RecE_PDDEXK-like_dom"/>
</dbReference>
<dbReference type="Pfam" id="PF12684">
    <property type="entry name" value="DUF3799"/>
    <property type="match status" value="1"/>
</dbReference>